<dbReference type="PANTHER" id="PTHR38402:SF1">
    <property type="entry name" value="MITOCHONDRIAL OUTER MEMBRANE PROTEIN OM14"/>
    <property type="match status" value="1"/>
</dbReference>
<dbReference type="OrthoDB" id="5422928at2759"/>
<gene>
    <name evidence="3" type="ORF">Tdes44962_MAKER04272</name>
</gene>
<feature type="region of interest" description="Disordered" evidence="1">
    <location>
        <begin position="1"/>
        <end position="107"/>
    </location>
</feature>
<evidence type="ECO:0000313" key="3">
    <source>
        <dbReference type="EMBL" id="KAH9824591.1"/>
    </source>
</evidence>
<dbReference type="InterPro" id="IPR039454">
    <property type="entry name" value="OM14"/>
</dbReference>
<feature type="compositionally biased region" description="Basic and acidic residues" evidence="1">
    <location>
        <begin position="54"/>
        <end position="67"/>
    </location>
</feature>
<accession>A0A9W7SMQ7</accession>
<keyword evidence="2" id="KW-1133">Transmembrane helix</keyword>
<feature type="compositionally biased region" description="Basic and acidic residues" evidence="1">
    <location>
        <begin position="7"/>
        <end position="21"/>
    </location>
</feature>
<proteinExistence type="predicted"/>
<keyword evidence="2" id="KW-0472">Membrane</keyword>
<sequence length="216" mass="23562">MSYASAVKDHGPKQSDEEKVPDTVPEILHPDSGVHSIDSLSSDTVKIPSYADQQKAEEERAAAEAREAANQVSKDAKDFGKKAESEAQRLQAQTGKKLQQYEKEGEKEYEKFKGEAKDAYGKVKKEVKQDSKAAEREAKKAEEWAEKNRGNPVVIGNVVVVGALAALLGTGAYRAHQAGTLTWKVAGAWAGVVGLFAVGDYYVSSYLFKNKYPPKN</sequence>
<dbReference type="GO" id="GO:0006626">
    <property type="term" value="P:protein targeting to mitochondrion"/>
    <property type="evidence" value="ECO:0007669"/>
    <property type="project" value="TreeGrafter"/>
</dbReference>
<name>A0A9W7SMQ7_9PEZI</name>
<keyword evidence="4" id="KW-1185">Reference proteome</keyword>
<feature type="transmembrane region" description="Helical" evidence="2">
    <location>
        <begin position="185"/>
        <end position="208"/>
    </location>
</feature>
<keyword evidence="2" id="KW-0812">Transmembrane</keyword>
<evidence type="ECO:0000313" key="4">
    <source>
        <dbReference type="Proteomes" id="UP001138500"/>
    </source>
</evidence>
<feature type="compositionally biased region" description="Basic and acidic residues" evidence="1">
    <location>
        <begin position="74"/>
        <end position="87"/>
    </location>
</feature>
<dbReference type="Proteomes" id="UP001138500">
    <property type="component" value="Unassembled WGS sequence"/>
</dbReference>
<reference evidence="3 4" key="2">
    <citation type="journal article" date="2021" name="Curr. Genet.">
        <title>Genetic response to nitrogen starvation in the aggressive Eucalyptus foliar pathogen Teratosphaeria destructans.</title>
        <authorList>
            <person name="Havenga M."/>
            <person name="Wingfield B.D."/>
            <person name="Wingfield M.J."/>
            <person name="Dreyer L.L."/>
            <person name="Roets F."/>
            <person name="Aylward J."/>
        </authorList>
    </citation>
    <scope>NUCLEOTIDE SEQUENCE [LARGE SCALE GENOMIC DNA]</scope>
    <source>
        <strain evidence="3">CMW44962</strain>
    </source>
</reference>
<evidence type="ECO:0000256" key="1">
    <source>
        <dbReference type="SAM" id="MobiDB-lite"/>
    </source>
</evidence>
<evidence type="ECO:0008006" key="5">
    <source>
        <dbReference type="Google" id="ProtNLM"/>
    </source>
</evidence>
<evidence type="ECO:0000256" key="2">
    <source>
        <dbReference type="SAM" id="Phobius"/>
    </source>
</evidence>
<dbReference type="GO" id="GO:1990593">
    <property type="term" value="F:nascent polypeptide-associated complex binding"/>
    <property type="evidence" value="ECO:0007669"/>
    <property type="project" value="InterPro"/>
</dbReference>
<feature type="transmembrane region" description="Helical" evidence="2">
    <location>
        <begin position="153"/>
        <end position="173"/>
    </location>
</feature>
<dbReference type="GO" id="GO:0005741">
    <property type="term" value="C:mitochondrial outer membrane"/>
    <property type="evidence" value="ECO:0007669"/>
    <property type="project" value="InterPro"/>
</dbReference>
<dbReference type="AlphaFoldDB" id="A0A9W7SMQ7"/>
<comment type="caution">
    <text evidence="3">The sequence shown here is derived from an EMBL/GenBank/DDBJ whole genome shotgun (WGS) entry which is preliminary data.</text>
</comment>
<dbReference type="PANTHER" id="PTHR38402">
    <property type="entry name" value="MITOCHONDRIAL OUTER MEMBRANE PROTEIN OM14"/>
    <property type="match status" value="1"/>
</dbReference>
<reference evidence="3 4" key="1">
    <citation type="journal article" date="2018" name="IMA Fungus">
        <title>IMA Genome-F 10: Nine draft genome sequences of Claviceps purpurea s.lat., including C. arundinis, C. humidiphila, and C. cf. spartinae, pseudomolecules for the pitch canker pathogen Fusarium circinatum, draft genome of Davidsoniella eucalypti, Grosmannia galeiformis, Quambalaria eucalypti, and Teratosphaeria destructans.</title>
        <authorList>
            <person name="Wingfield B.D."/>
            <person name="Liu M."/>
            <person name="Nguyen H.D."/>
            <person name="Lane F.A."/>
            <person name="Morgan S.W."/>
            <person name="De Vos L."/>
            <person name="Wilken P.M."/>
            <person name="Duong T.A."/>
            <person name="Aylward J."/>
            <person name="Coetzee M.P."/>
            <person name="Dadej K."/>
            <person name="De Beer Z.W."/>
            <person name="Findlay W."/>
            <person name="Havenga M."/>
            <person name="Kolarik M."/>
            <person name="Menzies J.G."/>
            <person name="Naidoo K."/>
            <person name="Pochopski O."/>
            <person name="Shoukouhi P."/>
            <person name="Santana Q.C."/>
            <person name="Seifert K.A."/>
            <person name="Soal N."/>
            <person name="Steenkamp E.T."/>
            <person name="Tatham C.T."/>
            <person name="van der Nest M.A."/>
            <person name="Wingfield M.J."/>
        </authorList>
    </citation>
    <scope>NUCLEOTIDE SEQUENCE [LARGE SCALE GENOMIC DNA]</scope>
    <source>
        <strain evidence="3">CMW44962</strain>
    </source>
</reference>
<organism evidence="3 4">
    <name type="scientific">Teratosphaeria destructans</name>
    <dbReference type="NCBI Taxonomy" id="418781"/>
    <lineage>
        <taxon>Eukaryota</taxon>
        <taxon>Fungi</taxon>
        <taxon>Dikarya</taxon>
        <taxon>Ascomycota</taxon>
        <taxon>Pezizomycotina</taxon>
        <taxon>Dothideomycetes</taxon>
        <taxon>Dothideomycetidae</taxon>
        <taxon>Mycosphaerellales</taxon>
        <taxon>Teratosphaeriaceae</taxon>
        <taxon>Teratosphaeria</taxon>
    </lineage>
</organism>
<dbReference type="EMBL" id="RIBY02002134">
    <property type="protein sequence ID" value="KAH9824591.1"/>
    <property type="molecule type" value="Genomic_DNA"/>
</dbReference>
<protein>
    <recommendedName>
        <fullName evidence="5">Mitochondrial outer membrane protein OM14 C-terminal domain-containing protein</fullName>
    </recommendedName>
</protein>